<keyword evidence="2" id="KW-0687">Ribonucleoprotein</keyword>
<dbReference type="PANTHER" id="PTHR28058:SF1">
    <property type="entry name" value="SMALL RIBOSOMAL SUBUNIT PROTEIN BS1M"/>
    <property type="match status" value="1"/>
</dbReference>
<proteinExistence type="predicted"/>
<evidence type="ECO:0000313" key="2">
    <source>
        <dbReference type="EMBL" id="KAK7208616.1"/>
    </source>
</evidence>
<feature type="region of interest" description="Disordered" evidence="1">
    <location>
        <begin position="36"/>
        <end position="55"/>
    </location>
</feature>
<dbReference type="InterPro" id="IPR016712">
    <property type="entry name" value="Rbsml_bS1m-like"/>
</dbReference>
<dbReference type="PANTHER" id="PTHR28058">
    <property type="entry name" value="37S RIBOSOMAL PROTEIN MRP51, MITOCHONDRIAL"/>
    <property type="match status" value="1"/>
</dbReference>
<sequence>MSAQSFESVFRHSRLASLPSPLPYYRYGRHPIQQVITSPTHSQKRGDFGLKSPLPKLPGKDEQLKHIVISSIDTPEGFTDFYSGASYYRTLSKIEELGVPVTVLVSRAEEKPANPSAVTRAIKSEIRSMIQSDSQPTFAARAKQRGRVPSLDELRKDKILASSVSETEASASSGPLASMSLLPKQFTRHSLYCEPEFSNAQPLTFAPKPYVPHPVLDRRTVAGNGGLSYALSNRAVRNPLGETKYRMLHPGRDLSHGRVTVAGIVAKHTNLVTVARQSVKDRFTPSLYNIEQLSVYGSGDVNMRVESPFVPVSSRNSKLVNSRYATAPGQRPQGLRPRSTLNAQYAYNRQQRAPPAQQGQTPRSSGITNVLDGFMNGFKE</sequence>
<protein>
    <submittedName>
        <fullName evidence="2">Mitochondrial ribosomal protein MRP51</fullName>
    </submittedName>
</protein>
<dbReference type="Proteomes" id="UP001498771">
    <property type="component" value="Unassembled WGS sequence"/>
</dbReference>
<evidence type="ECO:0000313" key="3">
    <source>
        <dbReference type="Proteomes" id="UP001498771"/>
    </source>
</evidence>
<dbReference type="RefSeq" id="XP_064771649.1">
    <property type="nucleotide sequence ID" value="XM_064911948.1"/>
</dbReference>
<name>A0ABR1FFG8_9ASCO</name>
<gene>
    <name evidence="2" type="ORF">BZA70DRAFT_274221</name>
</gene>
<feature type="compositionally biased region" description="Low complexity" evidence="1">
    <location>
        <begin position="350"/>
        <end position="363"/>
    </location>
</feature>
<comment type="caution">
    <text evidence="2">The sequence shown here is derived from an EMBL/GenBank/DDBJ whole genome shotgun (WGS) entry which is preliminary data.</text>
</comment>
<dbReference type="GeneID" id="90037460"/>
<keyword evidence="2" id="KW-0689">Ribosomal protein</keyword>
<dbReference type="Pfam" id="PF11709">
    <property type="entry name" value="Mit_ribos_Mrp51"/>
    <property type="match status" value="1"/>
</dbReference>
<dbReference type="GO" id="GO:0005840">
    <property type="term" value="C:ribosome"/>
    <property type="evidence" value="ECO:0007669"/>
    <property type="project" value="UniProtKB-KW"/>
</dbReference>
<accession>A0ABR1FFG8</accession>
<evidence type="ECO:0000256" key="1">
    <source>
        <dbReference type="SAM" id="MobiDB-lite"/>
    </source>
</evidence>
<keyword evidence="3" id="KW-1185">Reference proteome</keyword>
<feature type="region of interest" description="Disordered" evidence="1">
    <location>
        <begin position="350"/>
        <end position="380"/>
    </location>
</feature>
<dbReference type="EMBL" id="JBBJBU010000001">
    <property type="protein sequence ID" value="KAK7208616.1"/>
    <property type="molecule type" value="Genomic_DNA"/>
</dbReference>
<reference evidence="2 3" key="1">
    <citation type="submission" date="2024-03" db="EMBL/GenBank/DDBJ databases">
        <title>Genome-scale model development and genomic sequencing of the oleaginous clade Lipomyces.</title>
        <authorList>
            <consortium name="Lawrence Berkeley National Laboratory"/>
            <person name="Czajka J.J."/>
            <person name="Han Y."/>
            <person name="Kim J."/>
            <person name="Mondo S.J."/>
            <person name="Hofstad B.A."/>
            <person name="Robles A."/>
            <person name="Haridas S."/>
            <person name="Riley R."/>
            <person name="LaButti K."/>
            <person name="Pangilinan J."/>
            <person name="Andreopoulos W."/>
            <person name="Lipzen A."/>
            <person name="Yan J."/>
            <person name="Wang M."/>
            <person name="Ng V."/>
            <person name="Grigoriev I.V."/>
            <person name="Spatafora J.W."/>
            <person name="Magnuson J.K."/>
            <person name="Baker S.E."/>
            <person name="Pomraning K.R."/>
        </authorList>
    </citation>
    <scope>NUCLEOTIDE SEQUENCE [LARGE SCALE GENOMIC DNA]</scope>
    <source>
        <strain evidence="2 3">Phaff 52-87</strain>
    </source>
</reference>
<organism evidence="2 3">
    <name type="scientific">Myxozyma melibiosi</name>
    <dbReference type="NCBI Taxonomy" id="54550"/>
    <lineage>
        <taxon>Eukaryota</taxon>
        <taxon>Fungi</taxon>
        <taxon>Dikarya</taxon>
        <taxon>Ascomycota</taxon>
        <taxon>Saccharomycotina</taxon>
        <taxon>Lipomycetes</taxon>
        <taxon>Lipomycetales</taxon>
        <taxon>Lipomycetaceae</taxon>
        <taxon>Myxozyma</taxon>
    </lineage>
</organism>